<evidence type="ECO:0000313" key="3">
    <source>
        <dbReference type="Proteomes" id="UP000249757"/>
    </source>
</evidence>
<feature type="region of interest" description="Disordered" evidence="1">
    <location>
        <begin position="1"/>
        <end position="25"/>
    </location>
</feature>
<sequence length="441" mass="50542">MASNLKSETRRAGKPTPQPRTSLQNTNCHLLLTRLWLNNPQTVSDQDPFIIHSRDNLIPGFTGPKDWTEVAREFNERLRGKMKKPLAPGTMSNRWGIARKPIPGDLEDEYEYEDEEEDEEQQYQDVHSDRWTRGPMDPDIDAYYNRHRPAPFYQYPDPRFNLPPIFSFLPANNPATLQLSPQLIPKKPPTSTRPLIPGSYNPSAIHSTSISSLSRIKLHLRHRTYEPVTFYFPSPDQDNLREFSQDVDANLLMAVSPDYATRARVDPEDTAFVVPAPFTARTVNIFIFFEREMGVTWIVDMVVDQLLFLFDRQCKNKAALNDIGHPVNGYVNARGRKVFLGYKLPNIDKPLPTLLVDDFWMEVLQRFVGGTKDLDVATLSFVGDLMNGLHIEVDRTWLAGTQATVQDILSRSSDDYPNVLRPVSRGHYHSHTSPRFTQHQV</sequence>
<comment type="caution">
    <text evidence="2">The sequence shown here is derived from an EMBL/GenBank/DDBJ whole genome shotgun (WGS) entry which is preliminary data.</text>
</comment>
<protein>
    <submittedName>
        <fullName evidence="2">Uncharacterized protein</fullName>
    </submittedName>
</protein>
<accession>A0A922N228</accession>
<dbReference type="EMBL" id="NRDI02000039">
    <property type="protein sequence ID" value="KAI1507530.1"/>
    <property type="molecule type" value="Genomic_DNA"/>
</dbReference>
<feature type="compositionally biased region" description="Acidic residues" evidence="1">
    <location>
        <begin position="109"/>
        <end position="122"/>
    </location>
</feature>
<proteinExistence type="predicted"/>
<evidence type="ECO:0000256" key="1">
    <source>
        <dbReference type="SAM" id="MobiDB-lite"/>
    </source>
</evidence>
<gene>
    <name evidence="2" type="ORF">Ptr86124_013553</name>
</gene>
<feature type="region of interest" description="Disordered" evidence="1">
    <location>
        <begin position="109"/>
        <end position="134"/>
    </location>
</feature>
<dbReference type="Proteomes" id="UP000249757">
    <property type="component" value="Unassembled WGS sequence"/>
</dbReference>
<feature type="region of interest" description="Disordered" evidence="1">
    <location>
        <begin position="83"/>
        <end position="102"/>
    </location>
</feature>
<name>A0A922N228_9PLEO</name>
<reference evidence="3" key="1">
    <citation type="journal article" date="2022" name="Microb. Genom.">
        <title>A global pangenome for the wheat fungal pathogen Pyrenophora tritici-repentis and prediction of effector protein structural homology.</title>
        <authorList>
            <person name="Moolhuijzen P.M."/>
            <person name="See P.T."/>
            <person name="Shi G."/>
            <person name="Powell H.R."/>
            <person name="Cockram J."/>
            <person name="Jorgensen L.N."/>
            <person name="Benslimane H."/>
            <person name="Strelkov S.E."/>
            <person name="Turner J."/>
            <person name="Liu Z."/>
            <person name="Moffat C.S."/>
        </authorList>
    </citation>
    <scope>NUCLEOTIDE SEQUENCE [LARGE SCALE GENOMIC DNA]</scope>
</reference>
<dbReference type="AlphaFoldDB" id="A0A922N228"/>
<evidence type="ECO:0000313" key="2">
    <source>
        <dbReference type="EMBL" id="KAI1507530.1"/>
    </source>
</evidence>
<keyword evidence="3" id="KW-1185">Reference proteome</keyword>
<organism evidence="2 3">
    <name type="scientific">Pyrenophora tritici-repentis</name>
    <dbReference type="NCBI Taxonomy" id="45151"/>
    <lineage>
        <taxon>Eukaryota</taxon>
        <taxon>Fungi</taxon>
        <taxon>Dikarya</taxon>
        <taxon>Ascomycota</taxon>
        <taxon>Pezizomycotina</taxon>
        <taxon>Dothideomycetes</taxon>
        <taxon>Pleosporomycetidae</taxon>
        <taxon>Pleosporales</taxon>
        <taxon>Pleosporineae</taxon>
        <taxon>Pleosporaceae</taxon>
        <taxon>Pyrenophora</taxon>
    </lineage>
</organism>